<name>A0A7Y7WGA4_9PSED</name>
<keyword evidence="5" id="KW-0949">S-adenosyl-L-methionine</keyword>
<keyword evidence="4" id="KW-0808">Transferase</keyword>
<evidence type="ECO:0000313" key="11">
    <source>
        <dbReference type="Proteomes" id="UP000582981"/>
    </source>
</evidence>
<dbReference type="GO" id="GO:0009007">
    <property type="term" value="F:site-specific DNA-methyltransferase (adenine-specific) activity"/>
    <property type="evidence" value="ECO:0007669"/>
    <property type="project" value="UniProtKB-EC"/>
</dbReference>
<dbReference type="GO" id="GO:0009307">
    <property type="term" value="P:DNA restriction-modification system"/>
    <property type="evidence" value="ECO:0007669"/>
    <property type="project" value="UniProtKB-KW"/>
</dbReference>
<dbReference type="InterPro" id="IPR029063">
    <property type="entry name" value="SAM-dependent_MTases_sf"/>
</dbReference>
<comment type="caution">
    <text evidence="10">The sequence shown here is derived from an EMBL/GenBank/DDBJ whole genome shotgun (WGS) entry which is preliminary data.</text>
</comment>
<dbReference type="PANTHER" id="PTHR42933">
    <property type="entry name" value="SLR6095 PROTEIN"/>
    <property type="match status" value="1"/>
</dbReference>
<keyword evidence="3 10" id="KW-0489">Methyltransferase</keyword>
<dbReference type="EC" id="2.1.1.72" evidence="2"/>
<dbReference type="Gene3D" id="3.40.50.150">
    <property type="entry name" value="Vaccinia Virus protein VP39"/>
    <property type="match status" value="1"/>
</dbReference>
<organism evidence="10 11">
    <name type="scientific">Pseudomonas gingeri</name>
    <dbReference type="NCBI Taxonomy" id="117681"/>
    <lineage>
        <taxon>Bacteria</taxon>
        <taxon>Pseudomonadati</taxon>
        <taxon>Pseudomonadota</taxon>
        <taxon>Gammaproteobacteria</taxon>
        <taxon>Pseudomonadales</taxon>
        <taxon>Pseudomonadaceae</taxon>
        <taxon>Pseudomonas</taxon>
    </lineage>
</organism>
<evidence type="ECO:0000256" key="4">
    <source>
        <dbReference type="ARBA" id="ARBA00022679"/>
    </source>
</evidence>
<reference evidence="10 11" key="1">
    <citation type="submission" date="2020-04" db="EMBL/GenBank/DDBJ databases">
        <title>Molecular characterization of pseudomonads from Agaricus bisporus reveal novel blotch 2 pathogens in Western Europe.</title>
        <authorList>
            <person name="Taparia T."/>
            <person name="Krijger M."/>
            <person name="Haynes E."/>
            <person name="Elpinstone J.G."/>
            <person name="Noble R."/>
            <person name="Van Der Wolf J."/>
        </authorList>
    </citation>
    <scope>NUCLEOTIDE SEQUENCE [LARGE SCALE GENOMIC DNA]</scope>
    <source>
        <strain evidence="10 11">F1001</strain>
    </source>
</reference>
<evidence type="ECO:0000256" key="8">
    <source>
        <dbReference type="SAM" id="Coils"/>
    </source>
</evidence>
<evidence type="ECO:0000256" key="2">
    <source>
        <dbReference type="ARBA" id="ARBA00011900"/>
    </source>
</evidence>
<dbReference type="EMBL" id="JACAPU010000022">
    <property type="protein sequence ID" value="NWB48799.1"/>
    <property type="molecule type" value="Genomic_DNA"/>
</dbReference>
<feature type="domain" description="DNA methylase adenine-specific" evidence="9">
    <location>
        <begin position="131"/>
        <end position="427"/>
    </location>
</feature>
<sequence length="467" mass="52606">MGISFAGLKSFVLESIERMRVSGTDLNAVKVLLLFMVCKKAFDLLKEERSIQAREGLIKHSDLDELCDVESLESVVAKIVERSSSSFFSGSILSIWSEVQPVFNSDLSERSELVRLWDEFRRFSFEEYNCEDGLASLFEWFLVELAERNSNKGGYFFTPDGIVSLMVQLLDPKSGEKLYDPVCGSGEFLIGAINKVKESSERNWLYILGRERSAETAFIAMANAYVHGVSVDSIEVCDALTRMDYEEKVYGKFDLALANPPFSLRHWDGERSVDFLRYGLPPQANADFAFIQNVLFSLNENGRAAMVVPMGVLFRGGVEREIRRKMLLENNVDAIISIPPMSFYGTAVPANILIMTKSSVSRDVLFIDGSSYFSRSQRLNRLGEDAIDRVVSLYVERKAVDGVACCVPVKDLEENDWNLTVSRYVTPPVVVGVESMATLLERQEKLQLELSVLQQEMRLLLSRGNID</sequence>
<dbReference type="RefSeq" id="WP_177144859.1">
    <property type="nucleotide sequence ID" value="NZ_JACAPU010000022.1"/>
</dbReference>
<dbReference type="GO" id="GO:0003677">
    <property type="term" value="F:DNA binding"/>
    <property type="evidence" value="ECO:0007669"/>
    <property type="project" value="InterPro"/>
</dbReference>
<evidence type="ECO:0000256" key="6">
    <source>
        <dbReference type="ARBA" id="ARBA00022747"/>
    </source>
</evidence>
<dbReference type="PROSITE" id="PS00092">
    <property type="entry name" value="N6_MTASE"/>
    <property type="match status" value="1"/>
</dbReference>
<dbReference type="InterPro" id="IPR051537">
    <property type="entry name" value="DNA_Adenine_Mtase"/>
</dbReference>
<dbReference type="PANTHER" id="PTHR42933:SF3">
    <property type="entry name" value="TYPE I RESTRICTION ENZYME MJAVIII METHYLASE SUBUNIT"/>
    <property type="match status" value="1"/>
</dbReference>
<evidence type="ECO:0000256" key="7">
    <source>
        <dbReference type="ARBA" id="ARBA00047942"/>
    </source>
</evidence>
<evidence type="ECO:0000313" key="10">
    <source>
        <dbReference type="EMBL" id="NWB48799.1"/>
    </source>
</evidence>
<keyword evidence="8" id="KW-0175">Coiled coil</keyword>
<evidence type="ECO:0000256" key="5">
    <source>
        <dbReference type="ARBA" id="ARBA00022691"/>
    </source>
</evidence>
<comment type="catalytic activity">
    <reaction evidence="7">
        <text>a 2'-deoxyadenosine in DNA + S-adenosyl-L-methionine = an N(6)-methyl-2'-deoxyadenosine in DNA + S-adenosyl-L-homocysteine + H(+)</text>
        <dbReference type="Rhea" id="RHEA:15197"/>
        <dbReference type="Rhea" id="RHEA-COMP:12418"/>
        <dbReference type="Rhea" id="RHEA-COMP:12419"/>
        <dbReference type="ChEBI" id="CHEBI:15378"/>
        <dbReference type="ChEBI" id="CHEBI:57856"/>
        <dbReference type="ChEBI" id="CHEBI:59789"/>
        <dbReference type="ChEBI" id="CHEBI:90615"/>
        <dbReference type="ChEBI" id="CHEBI:90616"/>
        <dbReference type="EC" id="2.1.1.72"/>
    </reaction>
</comment>
<gene>
    <name evidence="10" type="ORF">HX829_20145</name>
</gene>
<comment type="similarity">
    <text evidence="1">Belongs to the N(4)/N(6)-methyltransferase family.</text>
</comment>
<dbReference type="AlphaFoldDB" id="A0A7Y7WGA4"/>
<dbReference type="Proteomes" id="UP000582981">
    <property type="component" value="Unassembled WGS sequence"/>
</dbReference>
<dbReference type="InterPro" id="IPR003356">
    <property type="entry name" value="DNA_methylase_A-5"/>
</dbReference>
<dbReference type="GO" id="GO:0008170">
    <property type="term" value="F:N-methyltransferase activity"/>
    <property type="evidence" value="ECO:0007669"/>
    <property type="project" value="InterPro"/>
</dbReference>
<evidence type="ECO:0000256" key="3">
    <source>
        <dbReference type="ARBA" id="ARBA00022603"/>
    </source>
</evidence>
<evidence type="ECO:0000259" key="9">
    <source>
        <dbReference type="Pfam" id="PF02384"/>
    </source>
</evidence>
<evidence type="ECO:0000256" key="1">
    <source>
        <dbReference type="ARBA" id="ARBA00006594"/>
    </source>
</evidence>
<dbReference type="PRINTS" id="PR00507">
    <property type="entry name" value="N12N6MTFRASE"/>
</dbReference>
<feature type="coiled-coil region" evidence="8">
    <location>
        <begin position="436"/>
        <end position="463"/>
    </location>
</feature>
<dbReference type="SUPFAM" id="SSF53335">
    <property type="entry name" value="S-adenosyl-L-methionine-dependent methyltransferases"/>
    <property type="match status" value="1"/>
</dbReference>
<dbReference type="InterPro" id="IPR002052">
    <property type="entry name" value="DNA_methylase_N6_adenine_CS"/>
</dbReference>
<dbReference type="Pfam" id="PF02384">
    <property type="entry name" value="N6_Mtase"/>
    <property type="match status" value="1"/>
</dbReference>
<protein>
    <recommendedName>
        <fullName evidence="2">site-specific DNA-methyltransferase (adenine-specific)</fullName>
        <ecNumber evidence="2">2.1.1.72</ecNumber>
    </recommendedName>
</protein>
<keyword evidence="6" id="KW-0680">Restriction system</keyword>
<dbReference type="GO" id="GO:0032259">
    <property type="term" value="P:methylation"/>
    <property type="evidence" value="ECO:0007669"/>
    <property type="project" value="UniProtKB-KW"/>
</dbReference>
<proteinExistence type="inferred from homology"/>
<accession>A0A7Y7WGA4</accession>